<dbReference type="AlphaFoldDB" id="A0A4R5M1W5"/>
<dbReference type="GO" id="GO:0006629">
    <property type="term" value="P:lipid metabolic process"/>
    <property type="evidence" value="ECO:0007669"/>
    <property type="project" value="InterPro"/>
</dbReference>
<protein>
    <submittedName>
        <fullName evidence="4">Aminotransferase</fullName>
    </submittedName>
</protein>
<evidence type="ECO:0000256" key="1">
    <source>
        <dbReference type="SAM" id="MobiDB-lite"/>
    </source>
</evidence>
<proteinExistence type="predicted"/>
<feature type="transmembrane region" description="Helical" evidence="2">
    <location>
        <begin position="180"/>
        <end position="201"/>
    </location>
</feature>
<comment type="caution">
    <text evidence="4">The sequence shown here is derived from an EMBL/GenBank/DDBJ whole genome shotgun (WGS) entry which is preliminary data.</text>
</comment>
<dbReference type="EMBL" id="SMRP01000022">
    <property type="protein sequence ID" value="TDG19381.1"/>
    <property type="molecule type" value="Genomic_DNA"/>
</dbReference>
<feature type="domain" description="Fatty acid desaturase" evidence="3">
    <location>
        <begin position="60"/>
        <end position="283"/>
    </location>
</feature>
<evidence type="ECO:0000256" key="2">
    <source>
        <dbReference type="SAM" id="Phobius"/>
    </source>
</evidence>
<feature type="transmembrane region" description="Helical" evidence="2">
    <location>
        <begin position="26"/>
        <end position="46"/>
    </location>
</feature>
<evidence type="ECO:0000259" key="3">
    <source>
        <dbReference type="Pfam" id="PF00487"/>
    </source>
</evidence>
<evidence type="ECO:0000313" key="4">
    <source>
        <dbReference type="EMBL" id="TDG19381.1"/>
    </source>
</evidence>
<dbReference type="OrthoDB" id="784276at2"/>
<dbReference type="Proteomes" id="UP000295722">
    <property type="component" value="Unassembled WGS sequence"/>
</dbReference>
<feature type="region of interest" description="Disordered" evidence="1">
    <location>
        <begin position="316"/>
        <end position="335"/>
    </location>
</feature>
<accession>A0A4R5M1W5</accession>
<keyword evidence="5" id="KW-1185">Reference proteome</keyword>
<dbReference type="InterPro" id="IPR005804">
    <property type="entry name" value="FA_desaturase_dom"/>
</dbReference>
<dbReference type="GO" id="GO:0008483">
    <property type="term" value="F:transaminase activity"/>
    <property type="evidence" value="ECO:0007669"/>
    <property type="project" value="UniProtKB-KW"/>
</dbReference>
<evidence type="ECO:0000313" key="5">
    <source>
        <dbReference type="Proteomes" id="UP000295722"/>
    </source>
</evidence>
<organism evidence="4 5">
    <name type="scientific">Paraburkholderia silviterrae</name>
    <dbReference type="NCBI Taxonomy" id="2528715"/>
    <lineage>
        <taxon>Bacteria</taxon>
        <taxon>Pseudomonadati</taxon>
        <taxon>Pseudomonadota</taxon>
        <taxon>Betaproteobacteria</taxon>
        <taxon>Burkholderiales</taxon>
        <taxon>Burkholderiaceae</taxon>
        <taxon>Paraburkholderia</taxon>
    </lineage>
</organism>
<name>A0A4R5M1W5_9BURK</name>
<feature type="transmembrane region" description="Helical" evidence="2">
    <location>
        <begin position="207"/>
        <end position="227"/>
    </location>
</feature>
<dbReference type="CDD" id="cd03509">
    <property type="entry name" value="DesA_FADS-like"/>
    <property type="match status" value="1"/>
</dbReference>
<keyword evidence="2" id="KW-0472">Membrane</keyword>
<gene>
    <name evidence="4" type="ORF">EYW47_30810</name>
</gene>
<keyword evidence="4" id="KW-0808">Transferase</keyword>
<sequence>MAEYIDAEHARDVAALEASLTARTEWPTWLLIAAVYGGWVATVLLVRAHALSLGAATPLPVVLCAWHMSMQHELLHGHPTRFAALNKLLGYPPLAIWFPCTLYRDTHLEHHRDEALTLPGLDPESNYVPAERWRSWPAWRRALWHARKRFVGRMVVGPPMSAAAVLAEAWRALRERDRRYAPMWAAHLLCVAALLAALDLWAGVPWWYYLLAVTWPALSLATIRSLYEHRAAPDPKARIVINEAGFVMRLLFLNNNYHLVHHDLPSLAWYCLPGAYRLRRDAYAVKSGHFVIRGGYRELLRLYAWRATDGPVHPNWPRLSGAGTPRPATQRPAAG</sequence>
<dbReference type="RefSeq" id="WP_133198589.1">
    <property type="nucleotide sequence ID" value="NZ_JBHUCW010000049.1"/>
</dbReference>
<keyword evidence="4" id="KW-0032">Aminotransferase</keyword>
<reference evidence="4 5" key="1">
    <citation type="submission" date="2019-03" db="EMBL/GenBank/DDBJ databases">
        <title>Paraburkholderia sp. 4M-K11, isolated from subtropical forest soil.</title>
        <authorList>
            <person name="Gao Z.-H."/>
            <person name="Qiu L.-H."/>
        </authorList>
    </citation>
    <scope>NUCLEOTIDE SEQUENCE [LARGE SCALE GENOMIC DNA]</scope>
    <source>
        <strain evidence="4 5">4M-K11</strain>
    </source>
</reference>
<keyword evidence="2" id="KW-0812">Transmembrane</keyword>
<dbReference type="Pfam" id="PF00487">
    <property type="entry name" value="FA_desaturase"/>
    <property type="match status" value="1"/>
</dbReference>
<keyword evidence="2" id="KW-1133">Transmembrane helix</keyword>